<gene>
    <name evidence="3" type="ORF">BLS_001663</name>
    <name evidence="2" type="ORF">EG328_011774</name>
</gene>
<dbReference type="EMBL" id="WNWQ01000014">
    <property type="protein sequence ID" value="KAE9984668.1"/>
    <property type="molecule type" value="Genomic_DNA"/>
</dbReference>
<dbReference type="Proteomes" id="UP000447873">
    <property type="component" value="Unassembled WGS sequence"/>
</dbReference>
<dbReference type="EMBL" id="WNWS01000092">
    <property type="protein sequence ID" value="KAE9981224.1"/>
    <property type="molecule type" value="Genomic_DNA"/>
</dbReference>
<evidence type="ECO:0000313" key="2">
    <source>
        <dbReference type="EMBL" id="KAE9981224.1"/>
    </source>
</evidence>
<dbReference type="AlphaFoldDB" id="A0A8H3V2I3"/>
<organism evidence="2 4">
    <name type="scientific">Venturia inaequalis</name>
    <name type="common">Apple scab fungus</name>
    <dbReference type="NCBI Taxonomy" id="5025"/>
    <lineage>
        <taxon>Eukaryota</taxon>
        <taxon>Fungi</taxon>
        <taxon>Dikarya</taxon>
        <taxon>Ascomycota</taxon>
        <taxon>Pezizomycotina</taxon>
        <taxon>Dothideomycetes</taxon>
        <taxon>Pleosporomycetidae</taxon>
        <taxon>Venturiales</taxon>
        <taxon>Venturiaceae</taxon>
        <taxon>Venturia</taxon>
    </lineage>
</organism>
<proteinExistence type="predicted"/>
<accession>A0A8H3V2I3</accession>
<name>A0A8H3V2I3_VENIN</name>
<evidence type="ECO:0000313" key="4">
    <source>
        <dbReference type="Proteomes" id="UP000447873"/>
    </source>
</evidence>
<evidence type="ECO:0000313" key="3">
    <source>
        <dbReference type="EMBL" id="KAE9984668.1"/>
    </source>
</evidence>
<sequence>MASSKMLAPDSPDSDPYKIAPKNMSALDRLSKRLTSTPMSQATTMKKKRYYAPQKTLGAREVWQFYKQDKGSFPVIHSGSSVDDIRRACIYPIASLEQLIWLNILEAGDDSIIYKALIMLEHITGMVDNSYNNEDEGVLKLHVEMVGIINVCRGMNGYQDWYGNGMYGWQQGHGWDLSSGEALEYLGDLLRQWNPRRWRREETMGEPGEQTWTSSAEVVKQHVVDWGQNI</sequence>
<evidence type="ECO:0000256" key="1">
    <source>
        <dbReference type="SAM" id="MobiDB-lite"/>
    </source>
</evidence>
<reference evidence="2 4" key="1">
    <citation type="submission" date="2018-12" db="EMBL/GenBank/DDBJ databases">
        <title>Venturia inaequalis Genome Resource.</title>
        <authorList>
            <person name="Lichtner F.J."/>
        </authorList>
    </citation>
    <scope>NUCLEOTIDE SEQUENCE [LARGE SCALE GENOMIC DNA]</scope>
    <source>
        <strain evidence="2 4">120213</strain>
        <strain evidence="3">Bline_iso_100314</strain>
    </source>
</reference>
<comment type="caution">
    <text evidence="2">The sequence shown here is derived from an EMBL/GenBank/DDBJ whole genome shotgun (WGS) entry which is preliminary data.</text>
</comment>
<protein>
    <submittedName>
        <fullName evidence="2">Uncharacterized protein</fullName>
    </submittedName>
</protein>
<dbReference type="Proteomes" id="UP000433883">
    <property type="component" value="Unassembled WGS sequence"/>
</dbReference>
<feature type="region of interest" description="Disordered" evidence="1">
    <location>
        <begin position="1"/>
        <end position="20"/>
    </location>
</feature>